<dbReference type="EMBL" id="CP090170">
    <property type="protein sequence ID" value="UJO20541.1"/>
    <property type="molecule type" value="Genomic_DNA"/>
</dbReference>
<reference evidence="1" key="2">
    <citation type="journal article" date="2022" name="Microb. Genom.">
        <title>A chromosome-scale genome assembly of the tomato pathogen Cladosporium fulvum reveals a compartmentalized genome architecture and the presence of a dispensable chromosome.</title>
        <authorList>
            <person name="Zaccaron A.Z."/>
            <person name="Chen L.H."/>
            <person name="Samaras A."/>
            <person name="Stergiopoulos I."/>
        </authorList>
    </citation>
    <scope>NUCLEOTIDE SEQUENCE</scope>
    <source>
        <strain evidence="1">Race5_Kim</strain>
    </source>
</reference>
<dbReference type="AlphaFoldDB" id="A0A9Q8PDI7"/>
<dbReference type="Proteomes" id="UP000756132">
    <property type="component" value="Chromosome 8"/>
</dbReference>
<evidence type="ECO:0000313" key="2">
    <source>
        <dbReference type="Proteomes" id="UP000756132"/>
    </source>
</evidence>
<accession>A0A9Q8PDI7</accession>
<keyword evidence="2" id="KW-1185">Reference proteome</keyword>
<gene>
    <name evidence="1" type="ORF">CLAFUR5_11512</name>
</gene>
<dbReference type="RefSeq" id="XP_047764907.1">
    <property type="nucleotide sequence ID" value="XM_047910660.1"/>
</dbReference>
<dbReference type="PANTHER" id="PTHR42085">
    <property type="entry name" value="F-BOX DOMAIN-CONTAINING PROTEIN"/>
    <property type="match status" value="1"/>
</dbReference>
<name>A0A9Q8PDI7_PASFU</name>
<protein>
    <submittedName>
        <fullName evidence="1">Uncharacterized protein</fullName>
    </submittedName>
</protein>
<dbReference type="GeneID" id="71991390"/>
<dbReference type="InterPro" id="IPR038883">
    <property type="entry name" value="AN11006-like"/>
</dbReference>
<dbReference type="PANTHER" id="PTHR42085:SF2">
    <property type="entry name" value="F-BOX DOMAIN-CONTAINING PROTEIN"/>
    <property type="match status" value="1"/>
</dbReference>
<dbReference type="KEGG" id="ffu:CLAFUR5_11512"/>
<reference evidence="1" key="1">
    <citation type="submission" date="2021-12" db="EMBL/GenBank/DDBJ databases">
        <authorList>
            <person name="Zaccaron A."/>
            <person name="Stergiopoulos I."/>
        </authorList>
    </citation>
    <scope>NUCLEOTIDE SEQUENCE</scope>
    <source>
        <strain evidence="1">Race5_Kim</strain>
    </source>
</reference>
<proteinExistence type="predicted"/>
<organism evidence="1 2">
    <name type="scientific">Passalora fulva</name>
    <name type="common">Tomato leaf mold</name>
    <name type="synonym">Cladosporium fulvum</name>
    <dbReference type="NCBI Taxonomy" id="5499"/>
    <lineage>
        <taxon>Eukaryota</taxon>
        <taxon>Fungi</taxon>
        <taxon>Dikarya</taxon>
        <taxon>Ascomycota</taxon>
        <taxon>Pezizomycotina</taxon>
        <taxon>Dothideomycetes</taxon>
        <taxon>Dothideomycetidae</taxon>
        <taxon>Mycosphaerellales</taxon>
        <taxon>Mycosphaerellaceae</taxon>
        <taxon>Fulvia</taxon>
    </lineage>
</organism>
<evidence type="ECO:0000313" key="1">
    <source>
        <dbReference type="EMBL" id="UJO20541.1"/>
    </source>
</evidence>
<sequence length="108" mass="12457">MATPTNCKMTFFDLPRELRDSVYECGAQFTFTRTVDLALSRPITRYSNGSLLLTSCQSHNETAKLYYARTIFYATNVDKLFNWITALPDKYVTAIKNIRCTWPAAWIL</sequence>
<dbReference type="OrthoDB" id="5272396at2759"/>